<dbReference type="Proteomes" id="UP000008177">
    <property type="component" value="Unplaced contigs"/>
</dbReference>
<dbReference type="HOGENOM" id="CLU_3368395_0_0_1"/>
<accession>G2YKZ8</accession>
<organism evidence="1 2">
    <name type="scientific">Botryotinia fuckeliana (strain T4)</name>
    <name type="common">Noble rot fungus</name>
    <name type="synonym">Botrytis cinerea</name>
    <dbReference type="NCBI Taxonomy" id="999810"/>
    <lineage>
        <taxon>Eukaryota</taxon>
        <taxon>Fungi</taxon>
        <taxon>Dikarya</taxon>
        <taxon>Ascomycota</taxon>
        <taxon>Pezizomycotina</taxon>
        <taxon>Leotiomycetes</taxon>
        <taxon>Helotiales</taxon>
        <taxon>Sclerotiniaceae</taxon>
        <taxon>Botrytis</taxon>
    </lineage>
</organism>
<gene>
    <name evidence="1" type="ORF">BofuT4_uP080910.1</name>
</gene>
<sequence length="35" mass="3922">MTSWENLFNTGFRQSDILGFASVTGRSVKMADNKL</sequence>
<name>G2YKZ8_BOTF4</name>
<protein>
    <submittedName>
        <fullName evidence="1">Uncharacterized protein</fullName>
    </submittedName>
</protein>
<evidence type="ECO:0000313" key="1">
    <source>
        <dbReference type="EMBL" id="CCD52296.1"/>
    </source>
</evidence>
<dbReference type="EMBL" id="FQ790341">
    <property type="protein sequence ID" value="CCD52296.1"/>
    <property type="molecule type" value="Genomic_DNA"/>
</dbReference>
<dbReference type="InParanoid" id="G2YKZ8"/>
<evidence type="ECO:0000313" key="2">
    <source>
        <dbReference type="Proteomes" id="UP000008177"/>
    </source>
</evidence>
<dbReference type="AlphaFoldDB" id="G2YKZ8"/>
<proteinExistence type="predicted"/>
<reference evidence="2" key="1">
    <citation type="journal article" date="2011" name="PLoS Genet.">
        <title>Genomic analysis of the necrotrophic fungal pathogens Sclerotinia sclerotiorum and Botrytis cinerea.</title>
        <authorList>
            <person name="Amselem J."/>
            <person name="Cuomo C.A."/>
            <person name="van Kan J.A."/>
            <person name="Viaud M."/>
            <person name="Benito E.P."/>
            <person name="Couloux A."/>
            <person name="Coutinho P.M."/>
            <person name="de Vries R.P."/>
            <person name="Dyer P.S."/>
            <person name="Fillinger S."/>
            <person name="Fournier E."/>
            <person name="Gout L."/>
            <person name="Hahn M."/>
            <person name="Kohn L."/>
            <person name="Lapalu N."/>
            <person name="Plummer K.M."/>
            <person name="Pradier J.M."/>
            <person name="Quevillon E."/>
            <person name="Sharon A."/>
            <person name="Simon A."/>
            <person name="ten Have A."/>
            <person name="Tudzynski B."/>
            <person name="Tudzynski P."/>
            <person name="Wincker P."/>
            <person name="Andrew M."/>
            <person name="Anthouard V."/>
            <person name="Beever R.E."/>
            <person name="Beffa R."/>
            <person name="Benoit I."/>
            <person name="Bouzid O."/>
            <person name="Brault B."/>
            <person name="Chen Z."/>
            <person name="Choquer M."/>
            <person name="Collemare J."/>
            <person name="Cotton P."/>
            <person name="Danchin E.G."/>
            <person name="Da Silva C."/>
            <person name="Gautier A."/>
            <person name="Giraud C."/>
            <person name="Giraud T."/>
            <person name="Gonzalez C."/>
            <person name="Grossetete S."/>
            <person name="Guldener U."/>
            <person name="Henrissat B."/>
            <person name="Howlett B.J."/>
            <person name="Kodira C."/>
            <person name="Kretschmer M."/>
            <person name="Lappartient A."/>
            <person name="Leroch M."/>
            <person name="Levis C."/>
            <person name="Mauceli E."/>
            <person name="Neuveglise C."/>
            <person name="Oeser B."/>
            <person name="Pearson M."/>
            <person name="Poulain J."/>
            <person name="Poussereau N."/>
            <person name="Quesneville H."/>
            <person name="Rascle C."/>
            <person name="Schumacher J."/>
            <person name="Segurens B."/>
            <person name="Sexton A."/>
            <person name="Silva E."/>
            <person name="Sirven C."/>
            <person name="Soanes D.M."/>
            <person name="Talbot N.J."/>
            <person name="Templeton M."/>
            <person name="Yandava C."/>
            <person name="Yarden O."/>
            <person name="Zeng Q."/>
            <person name="Rollins J.A."/>
            <person name="Lebrun M.H."/>
            <person name="Dickman M."/>
        </authorList>
    </citation>
    <scope>NUCLEOTIDE SEQUENCE [LARGE SCALE GENOMIC DNA]</scope>
    <source>
        <strain evidence="2">T4</strain>
    </source>
</reference>